<dbReference type="AlphaFoldDB" id="A0AA37RUQ0"/>
<feature type="chain" id="PRO_5041233047" description="YbgF trimerisation domain-containing protein" evidence="1">
    <location>
        <begin position="21"/>
        <end position="96"/>
    </location>
</feature>
<proteinExistence type="predicted"/>
<dbReference type="RefSeq" id="WP_095506303.1">
    <property type="nucleotide sequence ID" value="NZ_BSNC01000001.1"/>
</dbReference>
<evidence type="ECO:0000313" key="2">
    <source>
        <dbReference type="EMBL" id="GLP94942.1"/>
    </source>
</evidence>
<reference evidence="2" key="2">
    <citation type="submission" date="2023-01" db="EMBL/GenBank/DDBJ databases">
        <title>Draft genome sequence of Paraferrimonas sedimenticola strain NBRC 101628.</title>
        <authorList>
            <person name="Sun Q."/>
            <person name="Mori K."/>
        </authorList>
    </citation>
    <scope>NUCLEOTIDE SEQUENCE</scope>
    <source>
        <strain evidence="2">NBRC 101628</strain>
    </source>
</reference>
<evidence type="ECO:0000313" key="3">
    <source>
        <dbReference type="Proteomes" id="UP001161422"/>
    </source>
</evidence>
<dbReference type="EMBL" id="BSNC01000001">
    <property type="protein sequence ID" value="GLP94942.1"/>
    <property type="molecule type" value="Genomic_DNA"/>
</dbReference>
<gene>
    <name evidence="2" type="ORF">GCM10007895_02480</name>
</gene>
<keyword evidence="1" id="KW-0732">Signal</keyword>
<accession>A0AA37RUQ0</accession>
<protein>
    <recommendedName>
        <fullName evidence="4">YbgF trimerisation domain-containing protein</fullName>
    </recommendedName>
</protein>
<sequence>MRFLLILIVTLLCVSPGAQSIVPNDGYYRIADSRIDYLENQLKDVDAQLALTPEQSQLNTIRESLVKEIELIQARVKLYKELEGLGIIKYLSNDDG</sequence>
<evidence type="ECO:0000256" key="1">
    <source>
        <dbReference type="SAM" id="SignalP"/>
    </source>
</evidence>
<feature type="signal peptide" evidence="1">
    <location>
        <begin position="1"/>
        <end position="20"/>
    </location>
</feature>
<dbReference type="Proteomes" id="UP001161422">
    <property type="component" value="Unassembled WGS sequence"/>
</dbReference>
<organism evidence="2 3">
    <name type="scientific">Paraferrimonas sedimenticola</name>
    <dbReference type="NCBI Taxonomy" id="375674"/>
    <lineage>
        <taxon>Bacteria</taxon>
        <taxon>Pseudomonadati</taxon>
        <taxon>Pseudomonadota</taxon>
        <taxon>Gammaproteobacteria</taxon>
        <taxon>Alteromonadales</taxon>
        <taxon>Ferrimonadaceae</taxon>
        <taxon>Paraferrimonas</taxon>
    </lineage>
</organism>
<reference evidence="2" key="1">
    <citation type="journal article" date="2014" name="Int. J. Syst. Evol. Microbiol.">
        <title>Complete genome sequence of Corynebacterium casei LMG S-19264T (=DSM 44701T), isolated from a smear-ripened cheese.</title>
        <authorList>
            <consortium name="US DOE Joint Genome Institute (JGI-PGF)"/>
            <person name="Walter F."/>
            <person name="Albersmeier A."/>
            <person name="Kalinowski J."/>
            <person name="Ruckert C."/>
        </authorList>
    </citation>
    <scope>NUCLEOTIDE SEQUENCE</scope>
    <source>
        <strain evidence="2">NBRC 101628</strain>
    </source>
</reference>
<keyword evidence="3" id="KW-1185">Reference proteome</keyword>
<name>A0AA37RUQ0_9GAMM</name>
<comment type="caution">
    <text evidence="2">The sequence shown here is derived from an EMBL/GenBank/DDBJ whole genome shotgun (WGS) entry which is preliminary data.</text>
</comment>
<evidence type="ECO:0008006" key="4">
    <source>
        <dbReference type="Google" id="ProtNLM"/>
    </source>
</evidence>